<gene>
    <name evidence="1" type="ORF">DMN91_000749</name>
</gene>
<dbReference type="AlphaFoldDB" id="A0A3L8E2I8"/>
<organism evidence="1 2">
    <name type="scientific">Ooceraea biroi</name>
    <name type="common">Clonal raider ant</name>
    <name type="synonym">Cerapachys biroi</name>
    <dbReference type="NCBI Taxonomy" id="2015173"/>
    <lineage>
        <taxon>Eukaryota</taxon>
        <taxon>Metazoa</taxon>
        <taxon>Ecdysozoa</taxon>
        <taxon>Arthropoda</taxon>
        <taxon>Hexapoda</taxon>
        <taxon>Insecta</taxon>
        <taxon>Pterygota</taxon>
        <taxon>Neoptera</taxon>
        <taxon>Endopterygota</taxon>
        <taxon>Hymenoptera</taxon>
        <taxon>Apocrita</taxon>
        <taxon>Aculeata</taxon>
        <taxon>Formicoidea</taxon>
        <taxon>Formicidae</taxon>
        <taxon>Dorylinae</taxon>
        <taxon>Ooceraea</taxon>
    </lineage>
</organism>
<dbReference type="Proteomes" id="UP000279307">
    <property type="component" value="Chromosome 1"/>
</dbReference>
<proteinExistence type="predicted"/>
<dbReference type="OrthoDB" id="7555145at2759"/>
<accession>A0A3L8E2I8</accession>
<comment type="caution">
    <text evidence="1">The sequence shown here is derived from an EMBL/GenBank/DDBJ whole genome shotgun (WGS) entry which is preliminary data.</text>
</comment>
<name>A0A3L8E2I8_OOCBI</name>
<evidence type="ECO:0000313" key="2">
    <source>
        <dbReference type="Proteomes" id="UP000279307"/>
    </source>
</evidence>
<sequence length="933" mass="107678">MPPPCECYVAVISRITHVHLLFIDAIVAWSDPLNGIAEYDTMTKRRNTVKHVMRNDLVTCFLDSVILYHRLSKICHELDSLGIEDNIPKSSNVWNFINQEDCTSFNNATDCNTNLEVMRFNDAREPVVCRKTTESLATNEIHHDESVKHVRPTMSKYRTQETQQNQQTLYSDQTFLQKEQDNMSTCDTSEPQNDVINKVYKSFNDKSCSIKLKKVQSASTLKIIVRKMCLENVPNPLKPIVIRLRLPCKPSDLIQCIFEIDPFLDESCLMRRKFQVSMYNVCSCLNDSLGKLGVKVTKSKLRLDCNIRPGYISFKLKADGASNADRHFFVARVPICQNVCQYTIQQDSAVSSRDSKLNIKTSVIRDKFNDTRMDEESDELNNTCCPCLDQSFVENLVLNTSQDKRENEEETICITDKVPKCFNDFTISSCDKVCENITKEISNVALHTDKLEEGNEEHCKILDSIEIKCHDGMETCKKNFHLSNLIVESEFIQSANDANYTYLSYDISIEANKDIINISSKNLKNSSHTTNVDEYKRVCPSDKESKEGNKYNDIDTCSITSFVQNSDRDKQLVELNYNRFLQNDTKMINEQSRTKDNSLLNSIKAETECECSNCPRQHDDFINITAIDNISRESIVYVFDAFRDDLNAIETRSTSYLDTMKTSSKNNLLTVFDQMPRLIISSKGINVDISYQSAVWLAFDNDTDVSITTKKCDNCKEVTDSSTRNLTVPKRENKNFYDDIDIEKRSGRMQRSVKSFDRPFISKKKFRSSKEFKRSDISTNECLRANNSSTYVTSEASCSSRLIAITSDFTTSENRDKFQKSCKLRKSCGYGCFDNSITSIKYETTAQYQDDYFADVRPRTTFMMTKFRNSVHKSVNRIKRLIRAKLFNKKAGMTLILKNKFWKNMGFFKDTKQETRKYIRQVHFSTDMFFYKY</sequence>
<evidence type="ECO:0000313" key="1">
    <source>
        <dbReference type="EMBL" id="RLU26950.1"/>
    </source>
</evidence>
<protein>
    <submittedName>
        <fullName evidence="1">Uncharacterized protein</fullName>
    </submittedName>
</protein>
<reference evidence="1 2" key="1">
    <citation type="journal article" date="2018" name="Genome Res.">
        <title>The genomic architecture and molecular evolution of ant odorant receptors.</title>
        <authorList>
            <person name="McKenzie S.K."/>
            <person name="Kronauer D.J.C."/>
        </authorList>
    </citation>
    <scope>NUCLEOTIDE SEQUENCE [LARGE SCALE GENOMIC DNA]</scope>
    <source>
        <strain evidence="1">Clonal line C1</strain>
    </source>
</reference>
<dbReference type="EMBL" id="QOIP01000001">
    <property type="protein sequence ID" value="RLU26950.1"/>
    <property type="molecule type" value="Genomic_DNA"/>
</dbReference>